<keyword evidence="2" id="KW-1185">Reference proteome</keyword>
<accession>A0ACD3AUX9</accession>
<gene>
    <name evidence="1" type="ORF">BDN72DRAFT_840129</name>
</gene>
<dbReference type="Proteomes" id="UP000308600">
    <property type="component" value="Unassembled WGS sequence"/>
</dbReference>
<protein>
    <submittedName>
        <fullName evidence="1">Uncharacterized protein</fullName>
    </submittedName>
</protein>
<organism evidence="1 2">
    <name type="scientific">Pluteus cervinus</name>
    <dbReference type="NCBI Taxonomy" id="181527"/>
    <lineage>
        <taxon>Eukaryota</taxon>
        <taxon>Fungi</taxon>
        <taxon>Dikarya</taxon>
        <taxon>Basidiomycota</taxon>
        <taxon>Agaricomycotina</taxon>
        <taxon>Agaricomycetes</taxon>
        <taxon>Agaricomycetidae</taxon>
        <taxon>Agaricales</taxon>
        <taxon>Pluteineae</taxon>
        <taxon>Pluteaceae</taxon>
        <taxon>Pluteus</taxon>
    </lineage>
</organism>
<dbReference type="EMBL" id="ML208327">
    <property type="protein sequence ID" value="TFK69640.1"/>
    <property type="molecule type" value="Genomic_DNA"/>
</dbReference>
<name>A0ACD3AUX9_9AGAR</name>
<reference evidence="1 2" key="1">
    <citation type="journal article" date="2019" name="Nat. Ecol. Evol.">
        <title>Megaphylogeny resolves global patterns of mushroom evolution.</title>
        <authorList>
            <person name="Varga T."/>
            <person name="Krizsan K."/>
            <person name="Foldi C."/>
            <person name="Dima B."/>
            <person name="Sanchez-Garcia M."/>
            <person name="Sanchez-Ramirez S."/>
            <person name="Szollosi G.J."/>
            <person name="Szarkandi J.G."/>
            <person name="Papp V."/>
            <person name="Albert L."/>
            <person name="Andreopoulos W."/>
            <person name="Angelini C."/>
            <person name="Antonin V."/>
            <person name="Barry K.W."/>
            <person name="Bougher N.L."/>
            <person name="Buchanan P."/>
            <person name="Buyck B."/>
            <person name="Bense V."/>
            <person name="Catcheside P."/>
            <person name="Chovatia M."/>
            <person name="Cooper J."/>
            <person name="Damon W."/>
            <person name="Desjardin D."/>
            <person name="Finy P."/>
            <person name="Geml J."/>
            <person name="Haridas S."/>
            <person name="Hughes K."/>
            <person name="Justo A."/>
            <person name="Karasinski D."/>
            <person name="Kautmanova I."/>
            <person name="Kiss B."/>
            <person name="Kocsube S."/>
            <person name="Kotiranta H."/>
            <person name="LaButti K.M."/>
            <person name="Lechner B.E."/>
            <person name="Liimatainen K."/>
            <person name="Lipzen A."/>
            <person name="Lukacs Z."/>
            <person name="Mihaltcheva S."/>
            <person name="Morgado L.N."/>
            <person name="Niskanen T."/>
            <person name="Noordeloos M.E."/>
            <person name="Ohm R.A."/>
            <person name="Ortiz-Santana B."/>
            <person name="Ovrebo C."/>
            <person name="Racz N."/>
            <person name="Riley R."/>
            <person name="Savchenko A."/>
            <person name="Shiryaev A."/>
            <person name="Soop K."/>
            <person name="Spirin V."/>
            <person name="Szebenyi C."/>
            <person name="Tomsovsky M."/>
            <person name="Tulloss R.E."/>
            <person name="Uehling J."/>
            <person name="Grigoriev I.V."/>
            <person name="Vagvolgyi C."/>
            <person name="Papp T."/>
            <person name="Martin F.M."/>
            <person name="Miettinen O."/>
            <person name="Hibbett D.S."/>
            <person name="Nagy L.G."/>
        </authorList>
    </citation>
    <scope>NUCLEOTIDE SEQUENCE [LARGE SCALE GENOMIC DNA]</scope>
    <source>
        <strain evidence="1 2">NL-1719</strain>
    </source>
</reference>
<evidence type="ECO:0000313" key="2">
    <source>
        <dbReference type="Proteomes" id="UP000308600"/>
    </source>
</evidence>
<evidence type="ECO:0000313" key="1">
    <source>
        <dbReference type="EMBL" id="TFK69640.1"/>
    </source>
</evidence>
<sequence>MLASLPKSLRLGSLLSPFRALFCGLLYNLTLRFTLLRLICFCSLTIFVPAILLVSPTGYWVPVLFVHHTISAFGPRFCLPNAIDLMLIFVELGVGWSVVIVLSFTELSTWQFGLCYLVIAWVLIISLTLYGVSKLAAAISLGWICLWSRLDVSETKWLRGGSGASTTAI</sequence>
<proteinExistence type="predicted"/>